<accession>A0ABP3GX16</accession>
<reference evidence="3" key="1">
    <citation type="journal article" date="2019" name="Int. J. Syst. Evol. Microbiol.">
        <title>The Global Catalogue of Microorganisms (GCM) 10K type strain sequencing project: providing services to taxonomists for standard genome sequencing and annotation.</title>
        <authorList>
            <consortium name="The Broad Institute Genomics Platform"/>
            <consortium name="The Broad Institute Genome Sequencing Center for Infectious Disease"/>
            <person name="Wu L."/>
            <person name="Ma J."/>
        </authorList>
    </citation>
    <scope>NUCLEOTIDE SEQUENCE [LARGE SCALE GENOMIC DNA]</scope>
    <source>
        <strain evidence="3">JCM 3146</strain>
    </source>
</reference>
<protein>
    <recommendedName>
        <fullName evidence="4">SPW repeat-containing protein</fullName>
    </recommendedName>
</protein>
<dbReference type="EMBL" id="BAAABM010000047">
    <property type="protein sequence ID" value="GAA0356953.1"/>
    <property type="molecule type" value="Genomic_DNA"/>
</dbReference>
<proteinExistence type="predicted"/>
<feature type="transmembrane region" description="Helical" evidence="1">
    <location>
        <begin position="20"/>
        <end position="38"/>
    </location>
</feature>
<evidence type="ECO:0000313" key="3">
    <source>
        <dbReference type="Proteomes" id="UP001501822"/>
    </source>
</evidence>
<feature type="transmembrane region" description="Helical" evidence="1">
    <location>
        <begin position="108"/>
        <end position="127"/>
    </location>
</feature>
<keyword evidence="1" id="KW-0472">Membrane</keyword>
<feature type="transmembrane region" description="Helical" evidence="1">
    <location>
        <begin position="77"/>
        <end position="96"/>
    </location>
</feature>
<name>A0ABP3GX16_9ACTN</name>
<gene>
    <name evidence="2" type="ORF">GCM10010151_53260</name>
</gene>
<comment type="caution">
    <text evidence="2">The sequence shown here is derived from an EMBL/GenBank/DDBJ whole genome shotgun (WGS) entry which is preliminary data.</text>
</comment>
<dbReference type="Proteomes" id="UP001501822">
    <property type="component" value="Unassembled WGS sequence"/>
</dbReference>
<organism evidence="2 3">
    <name type="scientific">Actinoallomurus spadix</name>
    <dbReference type="NCBI Taxonomy" id="79912"/>
    <lineage>
        <taxon>Bacteria</taxon>
        <taxon>Bacillati</taxon>
        <taxon>Actinomycetota</taxon>
        <taxon>Actinomycetes</taxon>
        <taxon>Streptosporangiales</taxon>
        <taxon>Thermomonosporaceae</taxon>
        <taxon>Actinoallomurus</taxon>
    </lineage>
</organism>
<dbReference type="InterPro" id="IPR046095">
    <property type="entry name" value="DUF6113"/>
</dbReference>
<dbReference type="RefSeq" id="WP_252802325.1">
    <property type="nucleotide sequence ID" value="NZ_BAAABM010000047.1"/>
</dbReference>
<keyword evidence="1" id="KW-1133">Transmembrane helix</keyword>
<dbReference type="Pfam" id="PF19608">
    <property type="entry name" value="DUF6113"/>
    <property type="match status" value="1"/>
</dbReference>
<evidence type="ECO:0000313" key="2">
    <source>
        <dbReference type="EMBL" id="GAA0356953.1"/>
    </source>
</evidence>
<keyword evidence="1" id="KW-0812">Transmembrane</keyword>
<feature type="transmembrane region" description="Helical" evidence="1">
    <location>
        <begin position="44"/>
        <end position="65"/>
    </location>
</feature>
<sequence length="147" mass="15223">MEQWTGPHAPQEPPPAAPGLVTGAAYGVLVVLGLFLGVVTSFQFSWTAGSVPVAAVLLSVAEFAAFRLAGWAMESKLGVAALAVPWLIVVVLLSTRRPEGDLVVTGTTAGYVFIFGGSIAAVVAVAVTRSPRPWILRGTGSLPEPRD</sequence>
<evidence type="ECO:0008006" key="4">
    <source>
        <dbReference type="Google" id="ProtNLM"/>
    </source>
</evidence>
<evidence type="ECO:0000256" key="1">
    <source>
        <dbReference type="SAM" id="Phobius"/>
    </source>
</evidence>
<keyword evidence="3" id="KW-1185">Reference proteome</keyword>